<proteinExistence type="predicted"/>
<evidence type="ECO:0000256" key="4">
    <source>
        <dbReference type="ARBA" id="ARBA00023136"/>
    </source>
</evidence>
<dbReference type="EMBL" id="QGKY02002305">
    <property type="protein sequence ID" value="KAF2531266.1"/>
    <property type="molecule type" value="Genomic_DNA"/>
</dbReference>
<feature type="transmembrane region" description="Helical" evidence="6">
    <location>
        <begin position="12"/>
        <end position="41"/>
    </location>
</feature>
<evidence type="ECO:0000256" key="2">
    <source>
        <dbReference type="ARBA" id="ARBA00022692"/>
    </source>
</evidence>
<reference evidence="7" key="1">
    <citation type="submission" date="2019-12" db="EMBL/GenBank/DDBJ databases">
        <title>Genome sequencing and annotation of Brassica cretica.</title>
        <authorList>
            <person name="Studholme D.J."/>
            <person name="Sarris P.F."/>
        </authorList>
    </citation>
    <scope>NUCLEOTIDE SEQUENCE</scope>
    <source>
        <strain evidence="7">PFS-102/07</strain>
        <tissue evidence="7">Leaf</tissue>
    </source>
</reference>
<evidence type="ECO:0000256" key="5">
    <source>
        <dbReference type="SAM" id="MobiDB-lite"/>
    </source>
</evidence>
<keyword evidence="4 6" id="KW-0472">Membrane</keyword>
<feature type="region of interest" description="Disordered" evidence="5">
    <location>
        <begin position="135"/>
        <end position="166"/>
    </location>
</feature>
<feature type="non-terminal residue" evidence="7">
    <location>
        <position position="1"/>
    </location>
</feature>
<accession>A0A8S9FFL6</accession>
<evidence type="ECO:0000256" key="3">
    <source>
        <dbReference type="ARBA" id="ARBA00022989"/>
    </source>
</evidence>
<keyword evidence="3 6" id="KW-1133">Transmembrane helix</keyword>
<feature type="transmembrane region" description="Helical" evidence="6">
    <location>
        <begin position="78"/>
        <end position="97"/>
    </location>
</feature>
<dbReference type="AlphaFoldDB" id="A0A8S9FFL6"/>
<evidence type="ECO:0000313" key="7">
    <source>
        <dbReference type="EMBL" id="KAF2531266.1"/>
    </source>
</evidence>
<gene>
    <name evidence="7" type="ORF">F2Q70_00033269</name>
</gene>
<comment type="caution">
    <text evidence="7">The sequence shown here is derived from an EMBL/GenBank/DDBJ whole genome shotgun (WGS) entry which is preliminary data.</text>
</comment>
<evidence type="ECO:0008006" key="8">
    <source>
        <dbReference type="Google" id="ProtNLM"/>
    </source>
</evidence>
<organism evidence="7">
    <name type="scientific">Brassica cretica</name>
    <name type="common">Mustard</name>
    <dbReference type="NCBI Taxonomy" id="69181"/>
    <lineage>
        <taxon>Eukaryota</taxon>
        <taxon>Viridiplantae</taxon>
        <taxon>Streptophyta</taxon>
        <taxon>Embryophyta</taxon>
        <taxon>Tracheophyta</taxon>
        <taxon>Spermatophyta</taxon>
        <taxon>Magnoliopsida</taxon>
        <taxon>eudicotyledons</taxon>
        <taxon>Gunneridae</taxon>
        <taxon>Pentapetalae</taxon>
        <taxon>rosids</taxon>
        <taxon>malvids</taxon>
        <taxon>Brassicales</taxon>
        <taxon>Brassicaceae</taxon>
        <taxon>Brassiceae</taxon>
        <taxon>Brassica</taxon>
    </lineage>
</organism>
<name>A0A8S9FFL6_BRACR</name>
<keyword evidence="2 6" id="KW-0812">Transmembrane</keyword>
<protein>
    <recommendedName>
        <fullName evidence="8">Derlin</fullName>
    </recommendedName>
</protein>
<sequence>YYNNSLPPITKAYGTLCLLATTLSQLGLASPIHIALIPELVFKHFRSSGHRSLELTCVHAFLLHMAFYLPWAMLALDLLGIIAGHLYYFLTVLHPLATGKNYLKTPKWVNKLVARWRTGAPVAAREASGVGAAVGGEGGDRAYSSARAPPESSNTAFRGRSYRLTD</sequence>
<evidence type="ECO:0000256" key="6">
    <source>
        <dbReference type="SAM" id="Phobius"/>
    </source>
</evidence>
<comment type="subcellular location">
    <subcellularLocation>
        <location evidence="1">Membrane</location>
        <topology evidence="1">Multi-pass membrane protein</topology>
    </subcellularLocation>
</comment>
<evidence type="ECO:0000256" key="1">
    <source>
        <dbReference type="ARBA" id="ARBA00004141"/>
    </source>
</evidence>
<dbReference type="GO" id="GO:0016020">
    <property type="term" value="C:membrane"/>
    <property type="evidence" value="ECO:0007669"/>
    <property type="project" value="UniProtKB-SubCell"/>
</dbReference>
<dbReference type="PANTHER" id="PTHR11009">
    <property type="entry name" value="DER1-LIKE PROTEIN, DERLIN"/>
    <property type="match status" value="1"/>
</dbReference>